<proteinExistence type="predicted"/>
<evidence type="ECO:0000313" key="2">
    <source>
        <dbReference type="EMBL" id="KAK1125158.1"/>
    </source>
</evidence>
<organism evidence="2 3">
    <name type="scientific">Melipona bicolor</name>
    <dbReference type="NCBI Taxonomy" id="60889"/>
    <lineage>
        <taxon>Eukaryota</taxon>
        <taxon>Metazoa</taxon>
        <taxon>Ecdysozoa</taxon>
        <taxon>Arthropoda</taxon>
        <taxon>Hexapoda</taxon>
        <taxon>Insecta</taxon>
        <taxon>Pterygota</taxon>
        <taxon>Neoptera</taxon>
        <taxon>Endopterygota</taxon>
        <taxon>Hymenoptera</taxon>
        <taxon>Apocrita</taxon>
        <taxon>Aculeata</taxon>
        <taxon>Apoidea</taxon>
        <taxon>Anthophila</taxon>
        <taxon>Apidae</taxon>
        <taxon>Melipona</taxon>
    </lineage>
</organism>
<reference evidence="2" key="1">
    <citation type="submission" date="2021-10" db="EMBL/GenBank/DDBJ databases">
        <title>Melipona bicolor Genome sequencing and assembly.</title>
        <authorList>
            <person name="Araujo N.S."/>
            <person name="Arias M.C."/>
        </authorList>
    </citation>
    <scope>NUCLEOTIDE SEQUENCE</scope>
    <source>
        <strain evidence="2">USP_2M_L1-L4_2017</strain>
        <tissue evidence="2">Whole body</tissue>
    </source>
</reference>
<dbReference type="Proteomes" id="UP001177670">
    <property type="component" value="Unassembled WGS sequence"/>
</dbReference>
<feature type="compositionally biased region" description="Basic and acidic residues" evidence="1">
    <location>
        <begin position="10"/>
        <end position="20"/>
    </location>
</feature>
<protein>
    <submittedName>
        <fullName evidence="2">Uncharacterized protein</fullName>
    </submittedName>
</protein>
<feature type="region of interest" description="Disordered" evidence="1">
    <location>
        <begin position="1"/>
        <end position="20"/>
    </location>
</feature>
<gene>
    <name evidence="2" type="ORF">K0M31_006498</name>
</gene>
<comment type="caution">
    <text evidence="2">The sequence shown here is derived from an EMBL/GenBank/DDBJ whole genome shotgun (WGS) entry which is preliminary data.</text>
</comment>
<evidence type="ECO:0000256" key="1">
    <source>
        <dbReference type="SAM" id="MobiDB-lite"/>
    </source>
</evidence>
<accession>A0AA40KM42</accession>
<dbReference type="EMBL" id="JAHYIQ010000017">
    <property type="protein sequence ID" value="KAK1125158.1"/>
    <property type="molecule type" value="Genomic_DNA"/>
</dbReference>
<sequence>METVADEHDDGIREESQSTSDKRIYRWIERTKYKATSNEIETRVKSVNQLEKEGFSAQRDFETGFCLSIVNFS</sequence>
<name>A0AA40KM42_9HYME</name>
<dbReference type="AlphaFoldDB" id="A0AA40KM42"/>
<evidence type="ECO:0000313" key="3">
    <source>
        <dbReference type="Proteomes" id="UP001177670"/>
    </source>
</evidence>
<keyword evidence="3" id="KW-1185">Reference proteome</keyword>